<dbReference type="Pfam" id="PF00353">
    <property type="entry name" value="HemolysinCabind"/>
    <property type="match status" value="3"/>
</dbReference>
<comment type="subcellular location">
    <subcellularLocation>
        <location evidence="1">Secreted</location>
    </subcellularLocation>
</comment>
<name>A0ABV6Y622_9HYPH</name>
<dbReference type="RefSeq" id="WP_377029392.1">
    <property type="nucleotide sequence ID" value="NZ_JBHOMY010000022.1"/>
</dbReference>
<comment type="caution">
    <text evidence="3">The sequence shown here is derived from an EMBL/GenBank/DDBJ whole genome shotgun (WGS) entry which is preliminary data.</text>
</comment>
<gene>
    <name evidence="3" type="ORF">ACETIH_08300</name>
</gene>
<evidence type="ECO:0000256" key="1">
    <source>
        <dbReference type="ARBA" id="ARBA00004613"/>
    </source>
</evidence>
<dbReference type="Proteomes" id="UP001593940">
    <property type="component" value="Unassembled WGS sequence"/>
</dbReference>
<evidence type="ECO:0000313" key="3">
    <source>
        <dbReference type="EMBL" id="MFC1456712.1"/>
    </source>
</evidence>
<sequence>MAEPFLWGSPFSLPTTVPWDTPHVMALRNGTFLVLGVTGADWDDRAFKAWIYNADGSLKEEKSLEIPNAYRVEANAYDFEKYVLTPVAAELPDGRIGITWSMSQNNGAHYRVAWLSLYGADLQPLGPAQSIAGLKRSIPYSDGTYASDDVISLSDGRLAVAYRSYAGEAFLRILGTDGTLSNPISVGPTFGADISTFASLGSVIDLTVLSNGKMVVGVRASETANHFYIVDPSDAANPTLSDCFTVPVNTPSGLNSIEVTALEGGGFVVTWVEMGKTIPTSEPTVTVKFQVFDAAGGKITGEPLAVYASAEEASSVGTPYILSLPGGGFALAAQVVPSDFPMNSEVRLEIFDATGARVSDRLLVSRPAAEGLFSLKGLSLLADGRIAVHLSSGIQIVDPRDKAISLKGTAQNDYYIGTAFNDTFESSAGADRLEGAGGNDTYQVDNAGDRVVEKANEGIDTIETSVSYALSAHVEHLTATGSASVALTGNELSNTITGNAGNNTLDGGAGADVLNGGAGFDFASFASSATGVAASLGGGAGDSFVAIEGIIGSGFADTLIGNGTAELRGATGGDTYRVRAGDVVVEALGQGRDTVLASTSYALSAGAEIEVLKLTGVLSRASASLTGSNTANEIVGHVGRTTIKAGSGNDKIYGGLGNDSLWGQSGRDIFVFDTRPNKSTNVDRVYDFRSKDDSIYLDNKYFTNLGSGTATKPKKFKADMFVAGKTAQDAEDRIVYDRKTGALYYDQDGTGSKAQVKIATIGNKAKLSYHDFFVV</sequence>
<evidence type="ECO:0000313" key="4">
    <source>
        <dbReference type="Proteomes" id="UP001593940"/>
    </source>
</evidence>
<dbReference type="PANTHER" id="PTHR38340">
    <property type="entry name" value="S-LAYER PROTEIN"/>
    <property type="match status" value="1"/>
</dbReference>
<proteinExistence type="predicted"/>
<dbReference type="PRINTS" id="PR00313">
    <property type="entry name" value="CABNDNGRPT"/>
</dbReference>
<protein>
    <recommendedName>
        <fullName evidence="5">Calcium-binding protein</fullName>
    </recommendedName>
</protein>
<dbReference type="EMBL" id="JBHOMY010000022">
    <property type="protein sequence ID" value="MFC1456712.1"/>
    <property type="molecule type" value="Genomic_DNA"/>
</dbReference>
<keyword evidence="4" id="KW-1185">Reference proteome</keyword>
<dbReference type="Gene3D" id="2.150.10.10">
    <property type="entry name" value="Serralysin-like metalloprotease, C-terminal"/>
    <property type="match status" value="2"/>
</dbReference>
<dbReference type="InterPro" id="IPR011049">
    <property type="entry name" value="Serralysin-like_metalloprot_C"/>
</dbReference>
<keyword evidence="2" id="KW-0964">Secreted</keyword>
<dbReference type="InterPro" id="IPR001343">
    <property type="entry name" value="Hemolysn_Ca-bd"/>
</dbReference>
<evidence type="ECO:0008006" key="5">
    <source>
        <dbReference type="Google" id="ProtNLM"/>
    </source>
</evidence>
<dbReference type="PANTHER" id="PTHR38340:SF1">
    <property type="entry name" value="S-LAYER PROTEIN"/>
    <property type="match status" value="1"/>
</dbReference>
<evidence type="ECO:0000256" key="2">
    <source>
        <dbReference type="ARBA" id="ARBA00022525"/>
    </source>
</evidence>
<dbReference type="InterPro" id="IPR050557">
    <property type="entry name" value="RTX_toxin/Mannuronan_C5-epim"/>
</dbReference>
<reference evidence="3 4" key="1">
    <citation type="submission" date="2024-09" db="EMBL/GenBank/DDBJ databases">
        <title>Nodulacao em especies de Leguminosae Basais da Amazonia e Caracterizacao dos Rizobios e Bacterias Associadas aos Nodulos.</title>
        <authorList>
            <person name="Jambeiro I.C.A."/>
            <person name="Lopes I.S."/>
            <person name="Aguiar E.R.G.R."/>
            <person name="Santos A.F.J."/>
            <person name="Dos Santos J.M.F."/>
            <person name="Gross E."/>
        </authorList>
    </citation>
    <scope>NUCLEOTIDE SEQUENCE [LARGE SCALE GENOMIC DNA]</scope>
    <source>
        <strain evidence="3 4">BRUESC1165</strain>
    </source>
</reference>
<organism evidence="3 4">
    <name type="scientific">Microvirga arabica</name>
    <dbReference type="NCBI Taxonomy" id="1128671"/>
    <lineage>
        <taxon>Bacteria</taxon>
        <taxon>Pseudomonadati</taxon>
        <taxon>Pseudomonadota</taxon>
        <taxon>Alphaproteobacteria</taxon>
        <taxon>Hyphomicrobiales</taxon>
        <taxon>Methylobacteriaceae</taxon>
        <taxon>Microvirga</taxon>
    </lineage>
</organism>
<accession>A0ABV6Y622</accession>
<dbReference type="SUPFAM" id="SSF51120">
    <property type="entry name" value="beta-Roll"/>
    <property type="match status" value="2"/>
</dbReference>